<dbReference type="Pfam" id="PF00534">
    <property type="entry name" value="Glycos_transf_1"/>
    <property type="match status" value="1"/>
</dbReference>
<name>A0A7W0CBX8_9BACT</name>
<dbReference type="Gene3D" id="3.40.50.2000">
    <property type="entry name" value="Glycogen Phosphorylase B"/>
    <property type="match status" value="2"/>
</dbReference>
<proteinExistence type="predicted"/>
<dbReference type="PANTHER" id="PTHR12526:SF638">
    <property type="entry name" value="SPORE COAT PROTEIN SA"/>
    <property type="match status" value="1"/>
</dbReference>
<protein>
    <submittedName>
        <fullName evidence="3">Glycosyltransferase involved in cell wall biosynthesis</fullName>
    </submittedName>
</protein>
<dbReference type="InterPro" id="IPR001296">
    <property type="entry name" value="Glyco_trans_1"/>
</dbReference>
<feature type="domain" description="Glycosyltransferase subfamily 4-like N-terminal" evidence="2">
    <location>
        <begin position="39"/>
        <end position="200"/>
    </location>
</feature>
<reference evidence="3 4" key="1">
    <citation type="submission" date="2020-07" db="EMBL/GenBank/DDBJ databases">
        <title>Genomic Encyclopedia of Type Strains, Phase IV (KMG-IV): sequencing the most valuable type-strain genomes for metagenomic binning, comparative biology and taxonomic classification.</title>
        <authorList>
            <person name="Goeker M."/>
        </authorList>
    </citation>
    <scope>NUCLEOTIDE SEQUENCE [LARGE SCALE GENOMIC DNA]</scope>
    <source>
        <strain evidence="3 4">DSM 17721</strain>
    </source>
</reference>
<keyword evidence="3" id="KW-0808">Transferase</keyword>
<dbReference type="GO" id="GO:0016757">
    <property type="term" value="F:glycosyltransferase activity"/>
    <property type="evidence" value="ECO:0007669"/>
    <property type="project" value="InterPro"/>
</dbReference>
<evidence type="ECO:0000259" key="1">
    <source>
        <dbReference type="Pfam" id="PF00534"/>
    </source>
</evidence>
<evidence type="ECO:0000313" key="4">
    <source>
        <dbReference type="Proteomes" id="UP000525298"/>
    </source>
</evidence>
<dbReference type="Pfam" id="PF13439">
    <property type="entry name" value="Glyco_transf_4"/>
    <property type="match status" value="1"/>
</dbReference>
<gene>
    <name evidence="3" type="ORF">HNR65_003256</name>
</gene>
<keyword evidence="4" id="KW-1185">Reference proteome</keyword>
<dbReference type="SUPFAM" id="SSF53756">
    <property type="entry name" value="UDP-Glycosyltransferase/glycogen phosphorylase"/>
    <property type="match status" value="1"/>
</dbReference>
<evidence type="ECO:0000313" key="3">
    <source>
        <dbReference type="EMBL" id="MBA2882901.1"/>
    </source>
</evidence>
<dbReference type="PANTHER" id="PTHR12526">
    <property type="entry name" value="GLYCOSYLTRANSFERASE"/>
    <property type="match status" value="1"/>
</dbReference>
<accession>A0A7W0CBX8</accession>
<dbReference type="InterPro" id="IPR028098">
    <property type="entry name" value="Glyco_trans_4-like_N"/>
</dbReference>
<evidence type="ECO:0000259" key="2">
    <source>
        <dbReference type="Pfam" id="PF13439"/>
    </source>
</evidence>
<dbReference type="AlphaFoldDB" id="A0A7W0CBX8"/>
<comment type="caution">
    <text evidence="3">The sequence shown here is derived from an EMBL/GenBank/DDBJ whole genome shotgun (WGS) entry which is preliminary data.</text>
</comment>
<dbReference type="EMBL" id="JACDUS010000013">
    <property type="protein sequence ID" value="MBA2882901.1"/>
    <property type="molecule type" value="Genomic_DNA"/>
</dbReference>
<dbReference type="CDD" id="cd03801">
    <property type="entry name" value="GT4_PimA-like"/>
    <property type="match status" value="1"/>
</dbReference>
<organism evidence="3 4">
    <name type="scientific">Desulfosalsimonas propionicica</name>
    <dbReference type="NCBI Taxonomy" id="332175"/>
    <lineage>
        <taxon>Bacteria</taxon>
        <taxon>Pseudomonadati</taxon>
        <taxon>Thermodesulfobacteriota</taxon>
        <taxon>Desulfobacteria</taxon>
        <taxon>Desulfobacterales</taxon>
        <taxon>Desulfosalsimonadaceae</taxon>
        <taxon>Desulfosalsimonas</taxon>
    </lineage>
</organism>
<feature type="domain" description="Glycosyl transferase family 1" evidence="1">
    <location>
        <begin position="203"/>
        <end position="363"/>
    </location>
</feature>
<dbReference type="Proteomes" id="UP000525298">
    <property type="component" value="Unassembled WGS sequence"/>
</dbReference>
<sequence length="397" mass="44230">MEALSRVGRGYAQKFEASFSGSPNMVKVCHFISGDLWAGAEVMAFSLLKELQEFSEIDVAAIVFNEGRLALELRNADVPIFVVDEHSTSFYALVFQIRSLVQKLSPDVIHSHRYKENILAFLARGFRRKPRLIATQHGMPEGGSKRLLSKGRFVSGLNKFLLAKHFDSLVVVSDDMRQTYIQELGFNPQKVHTIHNGIELPARAKHHNTESGITVGSAGRFFPVKDYPLMVEIARTIKEKGYPVAFELAGDGPQRDIIGERISSYGLDDAFLLKGHVEDMADFYAGIDVFLNTSVHEGIPMSILEAMSYGLPVVAPKVGGIMEIITDEVDGFLIKDRNPMAFAEKIIFLEDNPEILNKMGRAAMVKVEEEYSAGAMAEKYLNLYFKAHLAGSPKKRK</sequence>